<dbReference type="PANTHER" id="PTHR47150">
    <property type="entry name" value="OS12G0169200 PROTEIN"/>
    <property type="match status" value="1"/>
</dbReference>
<dbReference type="EMBL" id="JALLBG020000076">
    <property type="protein sequence ID" value="KAL3767315.1"/>
    <property type="molecule type" value="Genomic_DNA"/>
</dbReference>
<dbReference type="Proteomes" id="UP001530293">
    <property type="component" value="Unassembled WGS sequence"/>
</dbReference>
<accession>A0ABD3MTN3</accession>
<evidence type="ECO:0000313" key="2">
    <source>
        <dbReference type="Proteomes" id="UP001530293"/>
    </source>
</evidence>
<dbReference type="Pfam" id="PF04827">
    <property type="entry name" value="Plant_tran"/>
    <property type="match status" value="1"/>
</dbReference>
<protein>
    <recommendedName>
        <fullName evidence="3">DDE Tnp4 domain-containing protein</fullName>
    </recommendedName>
</protein>
<comment type="caution">
    <text evidence="1">The sequence shown here is derived from an EMBL/GenBank/DDBJ whole genome shotgun (WGS) entry which is preliminary data.</text>
</comment>
<dbReference type="PANTHER" id="PTHR47150:SF6">
    <property type="entry name" value="OS01G0872900 PROTEIN"/>
    <property type="match status" value="1"/>
</dbReference>
<sequence length="570" mass="65695">MALLSATVASNLPKTLLQCFSGDSTFSNLEQFIRYTKYRRERAKSLREAVLHCVEIDDDYDPYQHDKVPPQRVKKYRSKCCAVPWKACVDDATVALAPEQSAWYRLYVINRALLTNTKSQRDFRRRFHLPFQNYLELVELCKENGLHRGDFFHRWCGLDKVNNKKSSPIELLVLGALRYLGRGWTFDDIVESTCISAEVHRCFLEAFLDFGSTVLYSKYVVTPQNAEEAKTHSIEYEKAGFPGCIGSCDCTHITTEKCQYKLKNNHTGHNKKETTRTFNLTANHRRRILHSTRGGPGRWNDQTMVTYDRFITGLHEGTGLADISFQLFEYNDNGDTTPVKYSGGYVIVDNGYHDWSVTVPPISRTNVIREIRWSKWVESMRKDVECTFGILKGRWRILKCGVRVHGIDKVDLIWLTCCALHNWLLDIDGLSSEWTGGEVANSDESEWLGESGAHDFSGVNRDRIPNAILRLSNNLTNRNFDASGMGPGDDVLVDRDHMPINSDHVSDRMEDQAGQSTRVVKNLTLNFFRRKLIEHFHIMWSRNNIVWPQVRPTNQNGRELRIDQHEMWSN</sequence>
<name>A0ABD3MTN3_9STRA</name>
<reference evidence="1 2" key="1">
    <citation type="submission" date="2024-10" db="EMBL/GenBank/DDBJ databases">
        <title>Updated reference genomes for cyclostephanoid diatoms.</title>
        <authorList>
            <person name="Roberts W.R."/>
            <person name="Alverson A.J."/>
        </authorList>
    </citation>
    <scope>NUCLEOTIDE SEQUENCE [LARGE SCALE GENOMIC DNA]</scope>
    <source>
        <strain evidence="1 2">AJA232-27</strain>
    </source>
</reference>
<keyword evidence="2" id="KW-1185">Reference proteome</keyword>
<evidence type="ECO:0000313" key="1">
    <source>
        <dbReference type="EMBL" id="KAL3767315.1"/>
    </source>
</evidence>
<dbReference type="AlphaFoldDB" id="A0ABD3MTN3"/>
<gene>
    <name evidence="1" type="ORF">ACHAWU_006971</name>
</gene>
<evidence type="ECO:0008006" key="3">
    <source>
        <dbReference type="Google" id="ProtNLM"/>
    </source>
</evidence>
<proteinExistence type="predicted"/>
<dbReference type="InterPro" id="IPR006912">
    <property type="entry name" value="Harbinger_derived_prot"/>
</dbReference>
<organism evidence="1 2">
    <name type="scientific">Discostella pseudostelligera</name>
    <dbReference type="NCBI Taxonomy" id="259834"/>
    <lineage>
        <taxon>Eukaryota</taxon>
        <taxon>Sar</taxon>
        <taxon>Stramenopiles</taxon>
        <taxon>Ochrophyta</taxon>
        <taxon>Bacillariophyta</taxon>
        <taxon>Coscinodiscophyceae</taxon>
        <taxon>Thalassiosirophycidae</taxon>
        <taxon>Stephanodiscales</taxon>
        <taxon>Stephanodiscaceae</taxon>
        <taxon>Discostella</taxon>
    </lineage>
</organism>